<proteinExistence type="predicted"/>
<dbReference type="InterPro" id="IPR006671">
    <property type="entry name" value="Cyclin_N"/>
</dbReference>
<dbReference type="InterPro" id="IPR036915">
    <property type="entry name" value="Cyclin-like_sf"/>
</dbReference>
<reference evidence="3 4" key="1">
    <citation type="journal article" date="2015" name="Genome Biol. Evol.">
        <title>Phylogenomic analyses indicate that early fungi evolved digesting cell walls of algal ancestors of land plants.</title>
        <authorList>
            <person name="Chang Y."/>
            <person name="Wang S."/>
            <person name="Sekimoto S."/>
            <person name="Aerts A.L."/>
            <person name="Choi C."/>
            <person name="Clum A."/>
            <person name="LaButti K.M."/>
            <person name="Lindquist E.A."/>
            <person name="Yee Ngan C."/>
            <person name="Ohm R.A."/>
            <person name="Salamov A.A."/>
            <person name="Grigoriev I.V."/>
            <person name="Spatafora J.W."/>
            <person name="Berbee M.L."/>
        </authorList>
    </citation>
    <scope>NUCLEOTIDE SEQUENCE [LARGE SCALE GENOMIC DNA]</scope>
    <source>
        <strain evidence="3 4">JEL478</strain>
    </source>
</reference>
<dbReference type="Proteomes" id="UP000070544">
    <property type="component" value="Unassembled WGS sequence"/>
</dbReference>
<evidence type="ECO:0000313" key="4">
    <source>
        <dbReference type="Proteomes" id="UP000070544"/>
    </source>
</evidence>
<protein>
    <recommendedName>
        <fullName evidence="2">Cyclin N-terminal domain-containing protein</fullName>
    </recommendedName>
</protein>
<name>A0A138ZWM2_GONPJ</name>
<keyword evidence="1" id="KW-0472">Membrane</keyword>
<sequence length="573" mass="64887">MTLDSQTSELIEDVFSRTPYPTILGLGMDPFNFENSMKVEDNDMKVEDDDIKVEHIDNNKTKTPCRNCCALEGLGFDVFRENTIQFKGNFPKEYLLREPYIDHDDHRKEQLKTYYKIGRKLNLTYLTVEHAIILADIYMDNNYVPLTERRLLYAGALHLACKYDETYTDGIEKFTYISDEYCLEVSEVLSYENRILIFFSGALTFHGPLETLREISIAECGCSINEESVTRDPGELLNGGNRRLLVDQEAIIFASKIIMRTLHRRIYQQYSTYEFAVMCLFVGIRCANLQSATDQYWVEITDVLERNPDLEKVIASILIVLLVIGVTMVMFLRGCVEHYVSTSDPTTIDYAATVRKVAPYDDENPDEINSHLIDDQGVQKNTLLPYTYYPEGLQVGNLTQVPYDRTSQQPYASEMPAVNTNYTSTTVPNTHSSATPVETIGITPTMTSLIEKYTKEATSSSILDKKSITANGGAFVGPPAVLHVNGPVVPSLEGNYDNKINTTNASNSMPTTKPLQADRGAILVDRSKKDDQLFPRAPWIDSAIADRTFENQYEENKQSTYNDSNLFVYSNQQ</sequence>
<dbReference type="EMBL" id="KQ965928">
    <property type="protein sequence ID" value="KXS08897.1"/>
    <property type="molecule type" value="Genomic_DNA"/>
</dbReference>
<evidence type="ECO:0000313" key="3">
    <source>
        <dbReference type="EMBL" id="KXS08897.1"/>
    </source>
</evidence>
<feature type="transmembrane region" description="Helical" evidence="1">
    <location>
        <begin position="313"/>
        <end position="332"/>
    </location>
</feature>
<dbReference type="Gene3D" id="1.10.472.10">
    <property type="entry name" value="Cyclin-like"/>
    <property type="match status" value="1"/>
</dbReference>
<evidence type="ECO:0000259" key="2">
    <source>
        <dbReference type="Pfam" id="PF00134"/>
    </source>
</evidence>
<dbReference type="SUPFAM" id="SSF47954">
    <property type="entry name" value="Cyclin-like"/>
    <property type="match status" value="1"/>
</dbReference>
<accession>A0A138ZWM2</accession>
<keyword evidence="4" id="KW-1185">Reference proteome</keyword>
<gene>
    <name evidence="3" type="ORF">M427DRAFT_50223</name>
</gene>
<keyword evidence="1" id="KW-0812">Transmembrane</keyword>
<evidence type="ECO:0000256" key="1">
    <source>
        <dbReference type="SAM" id="Phobius"/>
    </source>
</evidence>
<organism evidence="3 4">
    <name type="scientific">Gonapodya prolifera (strain JEL478)</name>
    <name type="common">Monoblepharis prolifera</name>
    <dbReference type="NCBI Taxonomy" id="1344416"/>
    <lineage>
        <taxon>Eukaryota</taxon>
        <taxon>Fungi</taxon>
        <taxon>Fungi incertae sedis</taxon>
        <taxon>Chytridiomycota</taxon>
        <taxon>Chytridiomycota incertae sedis</taxon>
        <taxon>Monoblepharidomycetes</taxon>
        <taxon>Monoblepharidales</taxon>
        <taxon>Gonapodyaceae</taxon>
        <taxon>Gonapodya</taxon>
    </lineage>
</organism>
<dbReference type="AlphaFoldDB" id="A0A138ZWM2"/>
<keyword evidence="1" id="KW-1133">Transmembrane helix</keyword>
<dbReference type="Pfam" id="PF00134">
    <property type="entry name" value="Cyclin_N"/>
    <property type="match status" value="1"/>
</dbReference>
<feature type="domain" description="Cyclin N-terminal" evidence="2">
    <location>
        <begin position="92"/>
        <end position="197"/>
    </location>
</feature>